<proteinExistence type="predicted"/>
<protein>
    <submittedName>
        <fullName evidence="2">Uncharacterized protein</fullName>
    </submittedName>
</protein>
<accession>A0A1B6P7K3</accession>
<name>A0A1B6P7K3_SORBI</name>
<evidence type="ECO:0000256" key="1">
    <source>
        <dbReference type="SAM" id="MobiDB-lite"/>
    </source>
</evidence>
<organism evidence="2 3">
    <name type="scientific">Sorghum bicolor</name>
    <name type="common">Sorghum</name>
    <name type="synonym">Sorghum vulgare</name>
    <dbReference type="NCBI Taxonomy" id="4558"/>
    <lineage>
        <taxon>Eukaryota</taxon>
        <taxon>Viridiplantae</taxon>
        <taxon>Streptophyta</taxon>
        <taxon>Embryophyta</taxon>
        <taxon>Tracheophyta</taxon>
        <taxon>Spermatophyta</taxon>
        <taxon>Magnoliopsida</taxon>
        <taxon>Liliopsida</taxon>
        <taxon>Poales</taxon>
        <taxon>Poaceae</taxon>
        <taxon>PACMAD clade</taxon>
        <taxon>Panicoideae</taxon>
        <taxon>Andropogonodae</taxon>
        <taxon>Andropogoneae</taxon>
        <taxon>Sorghinae</taxon>
        <taxon>Sorghum</taxon>
    </lineage>
</organism>
<sequence length="115" mass="11966">MAVLAGKGGASTQIQSNLAPHLQSGMCLRLVDDGLMAWGGGSELHGSKQDSQVPSLSKVSRSPARSGEPLGSSVRGRAGYRPGLLANPCADFLDAHQSVSLVLNNCQLETLFFEG</sequence>
<evidence type="ECO:0000313" key="3">
    <source>
        <dbReference type="Proteomes" id="UP000000768"/>
    </source>
</evidence>
<dbReference type="AlphaFoldDB" id="A0A1B6P7K3"/>
<dbReference type="Gramene" id="KXG21710">
    <property type="protein sequence ID" value="KXG21710"/>
    <property type="gene ID" value="SORBI_3009G098300"/>
</dbReference>
<dbReference type="InParanoid" id="A0A1B6P7K3"/>
<feature type="compositionally biased region" description="Polar residues" evidence="1">
    <location>
        <begin position="49"/>
        <end position="60"/>
    </location>
</feature>
<gene>
    <name evidence="2" type="ORF">SORBI_3009G098300</name>
</gene>
<feature type="region of interest" description="Disordered" evidence="1">
    <location>
        <begin position="41"/>
        <end position="78"/>
    </location>
</feature>
<dbReference type="Proteomes" id="UP000000768">
    <property type="component" value="Chromosome 9"/>
</dbReference>
<keyword evidence="3" id="KW-1185">Reference proteome</keyword>
<evidence type="ECO:0000313" key="2">
    <source>
        <dbReference type="EMBL" id="KXG21710.1"/>
    </source>
</evidence>
<dbReference type="EMBL" id="CM000768">
    <property type="protein sequence ID" value="KXG21710.1"/>
    <property type="molecule type" value="Genomic_DNA"/>
</dbReference>
<reference evidence="2 3" key="1">
    <citation type="journal article" date="2009" name="Nature">
        <title>The Sorghum bicolor genome and the diversification of grasses.</title>
        <authorList>
            <person name="Paterson A.H."/>
            <person name="Bowers J.E."/>
            <person name="Bruggmann R."/>
            <person name="Dubchak I."/>
            <person name="Grimwood J."/>
            <person name="Gundlach H."/>
            <person name="Haberer G."/>
            <person name="Hellsten U."/>
            <person name="Mitros T."/>
            <person name="Poliakov A."/>
            <person name="Schmutz J."/>
            <person name="Spannagl M."/>
            <person name="Tang H."/>
            <person name="Wang X."/>
            <person name="Wicker T."/>
            <person name="Bharti A.K."/>
            <person name="Chapman J."/>
            <person name="Feltus F.A."/>
            <person name="Gowik U."/>
            <person name="Grigoriev I.V."/>
            <person name="Lyons E."/>
            <person name="Maher C.A."/>
            <person name="Martis M."/>
            <person name="Narechania A."/>
            <person name="Otillar R.P."/>
            <person name="Penning B.W."/>
            <person name="Salamov A.A."/>
            <person name="Wang Y."/>
            <person name="Zhang L."/>
            <person name="Carpita N.C."/>
            <person name="Freeling M."/>
            <person name="Gingle A.R."/>
            <person name="Hash C.T."/>
            <person name="Keller B."/>
            <person name="Klein P."/>
            <person name="Kresovich S."/>
            <person name="McCann M.C."/>
            <person name="Ming R."/>
            <person name="Peterson D.G."/>
            <person name="Mehboob-ur-Rahman"/>
            <person name="Ware D."/>
            <person name="Westhoff P."/>
            <person name="Mayer K.F."/>
            <person name="Messing J."/>
            <person name="Rokhsar D.S."/>
        </authorList>
    </citation>
    <scope>NUCLEOTIDE SEQUENCE [LARGE SCALE GENOMIC DNA]</scope>
    <source>
        <strain evidence="3">cv. BTx623</strain>
    </source>
</reference>
<reference evidence="3" key="2">
    <citation type="journal article" date="2018" name="Plant J.">
        <title>The Sorghum bicolor reference genome: improved assembly, gene annotations, a transcriptome atlas, and signatures of genome organization.</title>
        <authorList>
            <person name="McCormick R.F."/>
            <person name="Truong S.K."/>
            <person name="Sreedasyam A."/>
            <person name="Jenkins J."/>
            <person name="Shu S."/>
            <person name="Sims D."/>
            <person name="Kennedy M."/>
            <person name="Amirebrahimi M."/>
            <person name="Weers B.D."/>
            <person name="McKinley B."/>
            <person name="Mattison A."/>
            <person name="Morishige D.T."/>
            <person name="Grimwood J."/>
            <person name="Schmutz J."/>
            <person name="Mullet J.E."/>
        </authorList>
    </citation>
    <scope>NUCLEOTIDE SEQUENCE [LARGE SCALE GENOMIC DNA]</scope>
    <source>
        <strain evidence="3">cv. BTx623</strain>
    </source>
</reference>